<name>A0ABR6CQD2_9BACI</name>
<reference evidence="1 2" key="1">
    <citation type="submission" date="2020-08" db="EMBL/GenBank/DDBJ databases">
        <title>Genomic Encyclopedia of Type Strains, Phase IV (KMG-IV): sequencing the most valuable type-strain genomes for metagenomic binning, comparative biology and taxonomic classification.</title>
        <authorList>
            <person name="Goeker M."/>
        </authorList>
    </citation>
    <scope>NUCLEOTIDE SEQUENCE [LARGE SCALE GENOMIC DNA]</scope>
    <source>
        <strain evidence="1 2">DSM 105481</strain>
    </source>
</reference>
<evidence type="ECO:0000313" key="1">
    <source>
        <dbReference type="EMBL" id="MBA9027256.1"/>
    </source>
</evidence>
<comment type="caution">
    <text evidence="1">The sequence shown here is derived from an EMBL/GenBank/DDBJ whole genome shotgun (WGS) entry which is preliminary data.</text>
</comment>
<keyword evidence="2" id="KW-1185">Reference proteome</keyword>
<accession>A0ABR6CQD2</accession>
<evidence type="ECO:0008006" key="3">
    <source>
        <dbReference type="Google" id="ProtNLM"/>
    </source>
</evidence>
<dbReference type="Pfam" id="PF03745">
    <property type="entry name" value="DUF309"/>
    <property type="match status" value="1"/>
</dbReference>
<proteinExistence type="predicted"/>
<dbReference type="RefSeq" id="WP_182502814.1">
    <property type="nucleotide sequence ID" value="NZ_JACJHX010000007.1"/>
</dbReference>
<gene>
    <name evidence="1" type="ORF">HNP81_002546</name>
</gene>
<dbReference type="PANTHER" id="PTHR34796">
    <property type="entry name" value="EXPRESSED PROTEIN"/>
    <property type="match status" value="1"/>
</dbReference>
<organism evidence="1 2">
    <name type="scientific">Peribacillus huizhouensis</name>
    <dbReference type="NCBI Taxonomy" id="1501239"/>
    <lineage>
        <taxon>Bacteria</taxon>
        <taxon>Bacillati</taxon>
        <taxon>Bacillota</taxon>
        <taxon>Bacilli</taxon>
        <taxon>Bacillales</taxon>
        <taxon>Bacillaceae</taxon>
        <taxon>Peribacillus</taxon>
    </lineage>
</organism>
<protein>
    <recommendedName>
        <fullName evidence="3">DUF309 domain-containing protein</fullName>
    </recommendedName>
</protein>
<dbReference type="EMBL" id="JACJHX010000007">
    <property type="protein sequence ID" value="MBA9027256.1"/>
    <property type="molecule type" value="Genomic_DNA"/>
</dbReference>
<dbReference type="Proteomes" id="UP000626697">
    <property type="component" value="Unassembled WGS sequence"/>
</dbReference>
<dbReference type="SUPFAM" id="SSF140663">
    <property type="entry name" value="TTHA0068-like"/>
    <property type="match status" value="1"/>
</dbReference>
<dbReference type="InterPro" id="IPR023203">
    <property type="entry name" value="TTHA0068_sf"/>
</dbReference>
<dbReference type="Gene3D" id="1.10.3450.10">
    <property type="entry name" value="TTHA0068-like"/>
    <property type="match status" value="1"/>
</dbReference>
<sequence>MGYPKEYVSYLVHFHASRDYFECHEILEEYWKEVSPRERDSYWVGFIQLAVALYHYRRGNLIGARKTIRKAGNILQLKPAQISQLGIDYNDLMKLIDDLTERMILEKPYQSVNLPIFDEKLSEDCLTSCREAGYQWMKESNLNDSLLINRHALRDRSEVITERNKQLQMRKTKSD</sequence>
<evidence type="ECO:0000313" key="2">
    <source>
        <dbReference type="Proteomes" id="UP000626697"/>
    </source>
</evidence>
<dbReference type="PANTHER" id="PTHR34796:SF1">
    <property type="entry name" value="EXPRESSED PROTEIN"/>
    <property type="match status" value="1"/>
</dbReference>
<dbReference type="InterPro" id="IPR005500">
    <property type="entry name" value="DUF309"/>
</dbReference>